<comment type="caution">
    <text evidence="5">The sequence shown here is derived from an EMBL/GenBank/DDBJ whole genome shotgun (WGS) entry which is preliminary data.</text>
</comment>
<feature type="active site" description="Proton donor/acceptor" evidence="3">
    <location>
        <position position="139"/>
    </location>
</feature>
<dbReference type="PIRSF" id="PIRSF006241">
    <property type="entry name" value="HyI"/>
    <property type="match status" value="1"/>
</dbReference>
<dbReference type="EMBL" id="JAAGRN010000001">
    <property type="protein sequence ID" value="NDY82031.1"/>
    <property type="molecule type" value="Genomic_DNA"/>
</dbReference>
<reference evidence="5" key="1">
    <citation type="submission" date="2020-02" db="EMBL/GenBank/DDBJ databases">
        <authorList>
            <person name="Chen W.-M."/>
        </authorList>
    </citation>
    <scope>NUCLEOTIDE SEQUENCE</scope>
    <source>
        <strain evidence="5">NBD-18</strain>
    </source>
</reference>
<dbReference type="AlphaFoldDB" id="A0A6B2QV59"/>
<proteinExistence type="inferred from homology"/>
<name>A0A6B2QV59_9BURK</name>
<keyword evidence="1 2" id="KW-0413">Isomerase</keyword>
<evidence type="ECO:0000259" key="4">
    <source>
        <dbReference type="Pfam" id="PF01261"/>
    </source>
</evidence>
<dbReference type="GO" id="GO:0046487">
    <property type="term" value="P:glyoxylate metabolic process"/>
    <property type="evidence" value="ECO:0007669"/>
    <property type="project" value="TreeGrafter"/>
</dbReference>
<accession>A0A6B2QV59</accession>
<evidence type="ECO:0000256" key="1">
    <source>
        <dbReference type="ARBA" id="ARBA00023235"/>
    </source>
</evidence>
<dbReference type="FunFam" id="3.20.20.150:FF:000007">
    <property type="entry name" value="Hydroxypyruvate isomerase"/>
    <property type="match status" value="1"/>
</dbReference>
<dbReference type="RefSeq" id="WP_163651312.1">
    <property type="nucleotide sequence ID" value="NZ_JAAGRN010000001.1"/>
</dbReference>
<dbReference type="Gene3D" id="3.20.20.150">
    <property type="entry name" value="Divalent-metal-dependent TIM barrel enzymes"/>
    <property type="match status" value="1"/>
</dbReference>
<feature type="active site" description="Proton donor/acceptor" evidence="3">
    <location>
        <position position="236"/>
    </location>
</feature>
<organism evidence="5">
    <name type="scientific">Sheuella amnicola</name>
    <dbReference type="NCBI Taxonomy" id="2707330"/>
    <lineage>
        <taxon>Bacteria</taxon>
        <taxon>Pseudomonadati</taxon>
        <taxon>Pseudomonadota</taxon>
        <taxon>Betaproteobacteria</taxon>
        <taxon>Burkholderiales</taxon>
        <taxon>Alcaligenaceae</taxon>
        <taxon>Sheuella</taxon>
    </lineage>
</organism>
<gene>
    <name evidence="5" type="ORF">G3I67_02190</name>
</gene>
<dbReference type="InterPro" id="IPR050417">
    <property type="entry name" value="Sugar_Epim/Isomerase"/>
</dbReference>
<dbReference type="PANTHER" id="PTHR43489">
    <property type="entry name" value="ISOMERASE"/>
    <property type="match status" value="1"/>
</dbReference>
<evidence type="ECO:0000313" key="5">
    <source>
        <dbReference type="EMBL" id="NDY82031.1"/>
    </source>
</evidence>
<dbReference type="InterPro" id="IPR036237">
    <property type="entry name" value="Xyl_isomerase-like_sf"/>
</dbReference>
<dbReference type="InterPro" id="IPR013022">
    <property type="entry name" value="Xyl_isomerase-like_TIM-brl"/>
</dbReference>
<sequence>MARFSANLGFLWSDKPLLDRIELAAKSGFTAIELHWPYDTPAQSVRDACQRLGLKLLAANTPLGNTQIGESGLAALPGREQDFKSTFESSLQWCLTAGACAMHVMPGVVEQNADSIRTMVNNLQWASKQVPAGFTLLLEAINPRDKPGYFYSTQAQSNAIREQTGCDNVKLMFDVYHVGVAEGDILTKLAKYMPHIGHIQIAAVPTRAEPDEGEVNYRVVIDAIDRLGYQSWIGAEYKPRASVEAGLDWMKAYRA</sequence>
<evidence type="ECO:0000256" key="2">
    <source>
        <dbReference type="PIRNR" id="PIRNR006241"/>
    </source>
</evidence>
<dbReference type="GO" id="GO:0008903">
    <property type="term" value="F:hydroxypyruvate isomerase activity"/>
    <property type="evidence" value="ECO:0007669"/>
    <property type="project" value="TreeGrafter"/>
</dbReference>
<dbReference type="SUPFAM" id="SSF51658">
    <property type="entry name" value="Xylose isomerase-like"/>
    <property type="match status" value="1"/>
</dbReference>
<protein>
    <submittedName>
        <fullName evidence="5">TIM barrel protein</fullName>
    </submittedName>
</protein>
<dbReference type="Pfam" id="PF01261">
    <property type="entry name" value="AP_endonuc_2"/>
    <property type="match status" value="1"/>
</dbReference>
<dbReference type="InterPro" id="IPR026040">
    <property type="entry name" value="HyI-like"/>
</dbReference>
<feature type="domain" description="Xylose isomerase-like TIM barrel" evidence="4">
    <location>
        <begin position="21"/>
        <end position="252"/>
    </location>
</feature>
<evidence type="ECO:0000256" key="3">
    <source>
        <dbReference type="PIRSR" id="PIRSR006241-50"/>
    </source>
</evidence>
<dbReference type="PANTHER" id="PTHR43489:SF6">
    <property type="entry name" value="HYDROXYPYRUVATE ISOMERASE-RELATED"/>
    <property type="match status" value="1"/>
</dbReference>
<comment type="similarity">
    <text evidence="2">Belongs to the hyi family.</text>
</comment>